<keyword evidence="1" id="KW-0472">Membrane</keyword>
<reference evidence="4" key="3">
    <citation type="submission" date="2023-04" db="EMBL/GenBank/DDBJ databases">
        <authorList>
            <person name="McDonnell B."/>
        </authorList>
    </citation>
    <scope>NUCLEOTIDE SEQUENCE</scope>
    <source>
        <strain evidence="4">223</strain>
    </source>
</reference>
<dbReference type="EMBL" id="CP031926">
    <property type="protein sequence ID" value="WFN83127.1"/>
    <property type="molecule type" value="Genomic_DNA"/>
</dbReference>
<feature type="transmembrane region" description="Helical" evidence="1">
    <location>
        <begin position="12"/>
        <end position="35"/>
    </location>
</feature>
<name>A0A1V0NI66_LACLL</name>
<dbReference type="EMBL" id="CP090823">
    <property type="protein sequence ID" value="ARD95451.1"/>
    <property type="molecule type" value="Genomic_DNA"/>
</dbReference>
<sequence length="47" mass="5700">MNNELQELLIQIIKAAMIAIPIWGLIIMAFIIFIFKNDIKKWWRNRK</sequence>
<reference evidence="4" key="2">
    <citation type="journal article" date="2020" name="Mol. Microbiol.">
        <title>The CWPS Rubik's cube: Linking diversity of cell wall polysaccharide structures with the encoded biosynthetic machinery of selected Lactococcus lactis strains.</title>
        <authorList>
            <person name="Mahony J."/>
            <person name="Frantzen C."/>
            <person name="Vinogradov E."/>
            <person name="Sadovskaya I."/>
            <person name="Theodorou I."/>
            <person name="Kelleher P."/>
            <person name="Chapot-Chartier M.P."/>
            <person name="Cambillau C."/>
            <person name="Holo H."/>
            <person name="van Sinderen D."/>
        </authorList>
    </citation>
    <scope>NUCLEOTIDE SEQUENCE</scope>
    <source>
        <strain evidence="4">223</strain>
    </source>
</reference>
<protein>
    <submittedName>
        <fullName evidence="3">Prophage protein</fullName>
    </submittedName>
</protein>
<gene>
    <name evidence="4" type="ORF">LL223_02660</name>
    <name evidence="2" type="ORF">LL229_0563</name>
    <name evidence="3" type="ORF">LL275_2024</name>
</gene>
<keyword evidence="1" id="KW-1133">Transmembrane helix</keyword>
<dbReference type="Proteomes" id="UP001055586">
    <property type="component" value="Chromosome"/>
</dbReference>
<dbReference type="Proteomes" id="UP000192085">
    <property type="component" value="Chromosome"/>
</dbReference>
<keyword evidence="1" id="KW-0812">Transmembrane</keyword>
<organism evidence="3 5">
    <name type="scientific">Lactococcus lactis subsp. lactis</name>
    <name type="common">Streptococcus lactis</name>
    <dbReference type="NCBI Taxonomy" id="1360"/>
    <lineage>
        <taxon>Bacteria</taxon>
        <taxon>Bacillati</taxon>
        <taxon>Bacillota</taxon>
        <taxon>Bacilli</taxon>
        <taxon>Lactobacillales</taxon>
        <taxon>Streptococcaceae</taxon>
        <taxon>Lactococcus</taxon>
    </lineage>
</organism>
<evidence type="ECO:0000313" key="2">
    <source>
        <dbReference type="EMBL" id="ARD95451.1"/>
    </source>
</evidence>
<evidence type="ECO:0000256" key="1">
    <source>
        <dbReference type="SAM" id="Phobius"/>
    </source>
</evidence>
<evidence type="ECO:0000313" key="4">
    <source>
        <dbReference type="EMBL" id="WFN83127.1"/>
    </source>
</evidence>
<reference evidence="2" key="4">
    <citation type="submission" date="2023-09" db="EMBL/GenBank/DDBJ databases">
        <title>Complete Genomes and Methylome analysis of Lactococcus lactis subs lactis strains.</title>
        <authorList>
            <person name="Fomenkov A."/>
            <person name="McDonnell B."/>
            <person name="Sun L."/>
            <person name="Van Sinderen D."/>
            <person name="Roberts R.J."/>
        </authorList>
    </citation>
    <scope>NUCLEOTIDE SEQUENCE</scope>
    <source>
        <strain evidence="2">229</strain>
    </source>
</reference>
<accession>A0A1V0NI66</accession>
<evidence type="ECO:0000313" key="5">
    <source>
        <dbReference type="Proteomes" id="UP000192085"/>
    </source>
</evidence>
<dbReference type="AlphaFoldDB" id="A0A1V0NI66"/>
<dbReference type="RefSeq" id="WP_010905362.1">
    <property type="nucleotide sequence ID" value="NZ_BJMA01000116.1"/>
</dbReference>
<dbReference type="EMBL" id="CP015897">
    <property type="protein sequence ID" value="ARD99651.1"/>
    <property type="molecule type" value="Genomic_DNA"/>
</dbReference>
<reference evidence="3 5" key="1">
    <citation type="journal article" date="2017" name="BMC Genomics">
        <title>Comparative and functional genomics of the Lactococcus lactis taxon; insights into evolution and niche adaptation.</title>
        <authorList>
            <person name="Kelleher P."/>
            <person name="Bottacini F."/>
            <person name="Mahony J."/>
            <person name="Kilcawley K.N."/>
            <person name="van Sinderen D."/>
        </authorList>
    </citation>
    <scope>NUCLEOTIDE SEQUENCE [LARGE SCALE GENOMIC DNA]</scope>
    <source>
        <strain evidence="3 5">275</strain>
    </source>
</reference>
<dbReference type="Proteomes" id="UP000663169">
    <property type="component" value="Chromosome"/>
</dbReference>
<evidence type="ECO:0000313" key="3">
    <source>
        <dbReference type="EMBL" id="ARD99651.1"/>
    </source>
</evidence>
<proteinExistence type="predicted"/>